<name>A0A1K1T0Q9_9BACT</name>
<dbReference type="EMBL" id="FPIZ01000042">
    <property type="protein sequence ID" value="SFW89677.1"/>
    <property type="molecule type" value="Genomic_DNA"/>
</dbReference>
<dbReference type="STRING" id="1004.SAMN05661012_06474"/>
<evidence type="ECO:0000313" key="1">
    <source>
        <dbReference type="EMBL" id="SFW89677.1"/>
    </source>
</evidence>
<dbReference type="Proteomes" id="UP000183788">
    <property type="component" value="Unassembled WGS sequence"/>
</dbReference>
<sequence length="54" mass="6308">MNKIHIYIGEVVLLMQTLHQGEVRTITIMILKGDCQRLKILLLQQWAVVVKYKS</sequence>
<protein>
    <submittedName>
        <fullName evidence="1">Uncharacterized protein</fullName>
    </submittedName>
</protein>
<reference evidence="1 2" key="1">
    <citation type="submission" date="2016-11" db="EMBL/GenBank/DDBJ databases">
        <authorList>
            <person name="Jaros S."/>
            <person name="Januszkiewicz K."/>
            <person name="Wedrychowicz H."/>
        </authorList>
    </citation>
    <scope>NUCLEOTIDE SEQUENCE [LARGE SCALE GENOMIC DNA]</scope>
    <source>
        <strain evidence="1 2">DSM 784</strain>
    </source>
</reference>
<gene>
    <name evidence="1" type="ORF">SAMN05661012_06474</name>
</gene>
<dbReference type="AlphaFoldDB" id="A0A1K1T0Q9"/>
<accession>A0A1K1T0Q9</accession>
<evidence type="ECO:0000313" key="2">
    <source>
        <dbReference type="Proteomes" id="UP000183788"/>
    </source>
</evidence>
<organism evidence="1 2">
    <name type="scientific">Chitinophaga sancti</name>
    <dbReference type="NCBI Taxonomy" id="1004"/>
    <lineage>
        <taxon>Bacteria</taxon>
        <taxon>Pseudomonadati</taxon>
        <taxon>Bacteroidota</taxon>
        <taxon>Chitinophagia</taxon>
        <taxon>Chitinophagales</taxon>
        <taxon>Chitinophagaceae</taxon>
        <taxon>Chitinophaga</taxon>
    </lineage>
</organism>
<proteinExistence type="predicted"/>